<evidence type="ECO:0000313" key="3">
    <source>
        <dbReference type="Proteomes" id="UP001295684"/>
    </source>
</evidence>
<keyword evidence="1" id="KW-0175">Coiled coil</keyword>
<proteinExistence type="predicted"/>
<evidence type="ECO:0000313" key="2">
    <source>
        <dbReference type="EMBL" id="CAI2380432.1"/>
    </source>
</evidence>
<feature type="coiled-coil region" evidence="1">
    <location>
        <begin position="402"/>
        <end position="439"/>
    </location>
</feature>
<organism evidence="2 3">
    <name type="scientific">Euplotes crassus</name>
    <dbReference type="NCBI Taxonomy" id="5936"/>
    <lineage>
        <taxon>Eukaryota</taxon>
        <taxon>Sar</taxon>
        <taxon>Alveolata</taxon>
        <taxon>Ciliophora</taxon>
        <taxon>Intramacronucleata</taxon>
        <taxon>Spirotrichea</taxon>
        <taxon>Hypotrichia</taxon>
        <taxon>Euplotida</taxon>
        <taxon>Euplotidae</taxon>
        <taxon>Moneuplotes</taxon>
    </lineage>
</organism>
<protein>
    <submittedName>
        <fullName evidence="2">Uncharacterized protein</fullName>
    </submittedName>
</protein>
<comment type="caution">
    <text evidence="2">The sequence shown here is derived from an EMBL/GenBank/DDBJ whole genome shotgun (WGS) entry which is preliminary data.</text>
</comment>
<accession>A0AAD1XYR1</accession>
<dbReference type="EMBL" id="CAMPGE010022387">
    <property type="protein sequence ID" value="CAI2380432.1"/>
    <property type="molecule type" value="Genomic_DNA"/>
</dbReference>
<dbReference type="AlphaFoldDB" id="A0AAD1XYR1"/>
<evidence type="ECO:0000256" key="1">
    <source>
        <dbReference type="SAM" id="Coils"/>
    </source>
</evidence>
<keyword evidence="3" id="KW-1185">Reference proteome</keyword>
<dbReference type="Proteomes" id="UP001295684">
    <property type="component" value="Unassembled WGS sequence"/>
</dbReference>
<reference evidence="2" key="1">
    <citation type="submission" date="2023-07" db="EMBL/GenBank/DDBJ databases">
        <authorList>
            <consortium name="AG Swart"/>
            <person name="Singh M."/>
            <person name="Singh A."/>
            <person name="Seah K."/>
            <person name="Emmerich C."/>
        </authorList>
    </citation>
    <scope>NUCLEOTIDE SEQUENCE</scope>
    <source>
        <strain evidence="2">DP1</strain>
    </source>
</reference>
<gene>
    <name evidence="2" type="ORF">ECRASSUSDP1_LOCUS21866</name>
</gene>
<name>A0AAD1XYR1_EUPCR</name>
<sequence length="452" mass="51919">MDSSLRESSDIPFKIASNLNTYQSDTDEEKSKSCLSKGTLTTNSDCSWTKECLEKDCDYSLENTPTGTMKLDFSQKSGHMNDRQKLCTKVAHLVNKSKKNSRDFDAMKISEAQKVIINKYNDTLGRNPIEEHTDTKFGQISSIKQGLERTTRNLAQNKSERSFIVSPQLNSIRKKKYKSKLGISKYKAGTPNSEDKFKSVGIFCQTNFINKENFSTMRRIRKNLFKDDAKLLKKQNLSQGQIVKFNIVDPSNKQPSVYKLNQSSIDSCDSEGLDSAFDRNNFNRPSMSSFRENEICEKKENHTVGIDMNRSLRKKSPKECSSFMASIRSAKFLPPKEENYESIESIYLNENSGKVNPQGYAFDTILPKQGLSKYQSVCNTNTNLQTEIICKEVPDLIDLSCKMVDAKEYDKLKEENERLKEEIERLKEEKEEIKLQRDLNYKLFMKAQKKIS</sequence>